<dbReference type="GO" id="GO:0006508">
    <property type="term" value="P:proteolysis"/>
    <property type="evidence" value="ECO:0007669"/>
    <property type="project" value="InterPro"/>
</dbReference>
<dbReference type="EC" id="3.4.16.4" evidence="4"/>
<comment type="caution">
    <text evidence="4">The sequence shown here is derived from an EMBL/GenBank/DDBJ whole genome shotgun (WGS) entry which is preliminary data.</text>
</comment>
<feature type="chain" id="PRO_5030796043" evidence="3">
    <location>
        <begin position="39"/>
        <end position="499"/>
    </location>
</feature>
<keyword evidence="4" id="KW-0121">Carboxypeptidase</keyword>
<dbReference type="EMBL" id="DRMS01000294">
    <property type="protein sequence ID" value="HFC92720.1"/>
    <property type="molecule type" value="Genomic_DNA"/>
</dbReference>
<dbReference type="NCBIfam" id="TIGR00666">
    <property type="entry name" value="PBP4"/>
    <property type="match status" value="1"/>
</dbReference>
<dbReference type="Pfam" id="PF02113">
    <property type="entry name" value="Peptidase_S13"/>
    <property type="match status" value="1"/>
</dbReference>
<dbReference type="PANTHER" id="PTHR30023:SF0">
    <property type="entry name" value="PENICILLIN-SENSITIVE CARBOXYPEPTIDASE A"/>
    <property type="match status" value="1"/>
</dbReference>
<dbReference type="Proteomes" id="UP000885750">
    <property type="component" value="Unassembled WGS sequence"/>
</dbReference>
<dbReference type="PRINTS" id="PR00922">
    <property type="entry name" value="DADACBPTASE3"/>
</dbReference>
<dbReference type="Gene3D" id="3.50.80.20">
    <property type="entry name" value="D-Ala-D-Ala carboxypeptidase C, peptidase S13"/>
    <property type="match status" value="1"/>
</dbReference>
<sequence>MFKTLQHGDGIRMKNYRIKVFFTTLVLLMMGMMPSVNAQQPPIYNNLPPEIRNILNQSRVSPYGMSVYVHAVGSPRPLLAFKENVARSPASVMKLVTAHVALGVLGPNHRWAVDIFTTGSIQNGRLTGDVYIKGNGAPDFATEDLRNLLSQLRQRGIYSIKGRLVFDNTFFNTLNLNPGAFDGKPYSAYNAQPDALLYNERMTDFSVNARGKRVSVKAMTPAYNLRIVNKMRKVRRGCRPRIGISRRGGQVTATFRGTFSSRCGTRHYSRVLMNPANTLFSAINTIWRHDLRGSIQTRFAIGRTPSHARKLATFHSRTLAQILPKLGKDSNNVMARQLMLAIGAKRYGAPGTPRKGAEAIGDFLNKRGLHFPELRIENGSGLSRRARISAKHISDLLMDAYKSPYRNLFMQSLSIAGIDGTMKRRLRHTPVKGRGFFKTGTLRNVRGVAGYVKAADGKTYMVSILHNDPKASSRARKSHDRLIQWVFWGGRQQNVAQGY</sequence>
<evidence type="ECO:0000256" key="1">
    <source>
        <dbReference type="ARBA" id="ARBA00006096"/>
    </source>
</evidence>
<dbReference type="PANTHER" id="PTHR30023">
    <property type="entry name" value="D-ALANYL-D-ALANINE CARBOXYPEPTIDASE"/>
    <property type="match status" value="1"/>
</dbReference>
<reference evidence="4" key="1">
    <citation type="journal article" date="2020" name="mSystems">
        <title>Genome- and Community-Level Interaction Insights into Carbon Utilization and Element Cycling Functions of Hydrothermarchaeota in Hydrothermal Sediment.</title>
        <authorList>
            <person name="Zhou Z."/>
            <person name="Liu Y."/>
            <person name="Xu W."/>
            <person name="Pan J."/>
            <person name="Luo Z.H."/>
            <person name="Li M."/>
        </authorList>
    </citation>
    <scope>NUCLEOTIDE SEQUENCE [LARGE SCALE GENOMIC DNA]</scope>
    <source>
        <strain evidence="4">HyVt-493</strain>
    </source>
</reference>
<dbReference type="Gene3D" id="3.40.710.10">
    <property type="entry name" value="DD-peptidase/beta-lactamase superfamily"/>
    <property type="match status" value="1"/>
</dbReference>
<dbReference type="GO" id="GO:0009002">
    <property type="term" value="F:serine-type D-Ala-D-Ala carboxypeptidase activity"/>
    <property type="evidence" value="ECO:0007669"/>
    <property type="project" value="UniProtKB-EC"/>
</dbReference>
<dbReference type="InterPro" id="IPR012338">
    <property type="entry name" value="Beta-lactam/transpept-like"/>
</dbReference>
<name>A0A7V2WVD3_LEUMU</name>
<dbReference type="SUPFAM" id="SSF56601">
    <property type="entry name" value="beta-lactamase/transpeptidase-like"/>
    <property type="match status" value="1"/>
</dbReference>
<evidence type="ECO:0000256" key="2">
    <source>
        <dbReference type="ARBA" id="ARBA00022801"/>
    </source>
</evidence>
<gene>
    <name evidence="4" type="primary">dacB</name>
    <name evidence="4" type="ORF">ENJ51_07895</name>
</gene>
<organism evidence="4">
    <name type="scientific">Leucothrix mucor</name>
    <dbReference type="NCBI Taxonomy" id="45248"/>
    <lineage>
        <taxon>Bacteria</taxon>
        <taxon>Pseudomonadati</taxon>
        <taxon>Pseudomonadota</taxon>
        <taxon>Gammaproteobacteria</taxon>
        <taxon>Thiotrichales</taxon>
        <taxon>Thiotrichaceae</taxon>
        <taxon>Leucothrix</taxon>
    </lineage>
</organism>
<keyword evidence="4" id="KW-0645">Protease</keyword>
<accession>A0A7V2WVD3</accession>
<comment type="similarity">
    <text evidence="1">Belongs to the peptidase S13 family.</text>
</comment>
<evidence type="ECO:0000313" key="4">
    <source>
        <dbReference type="EMBL" id="HFC92720.1"/>
    </source>
</evidence>
<protein>
    <submittedName>
        <fullName evidence="4">D-alanyl-D-alanine carboxypeptidase/D-alanyl-D-alanine-endopeptidase</fullName>
        <ecNumber evidence="4">3.4.16.4</ecNumber>
    </submittedName>
</protein>
<proteinExistence type="inferred from homology"/>
<dbReference type="InterPro" id="IPR000667">
    <property type="entry name" value="Peptidase_S13"/>
</dbReference>
<keyword evidence="3" id="KW-0732">Signal</keyword>
<keyword evidence="2 4" id="KW-0378">Hydrolase</keyword>
<feature type="signal peptide" evidence="3">
    <location>
        <begin position="1"/>
        <end position="38"/>
    </location>
</feature>
<evidence type="ECO:0000256" key="3">
    <source>
        <dbReference type="SAM" id="SignalP"/>
    </source>
</evidence>
<dbReference type="AlphaFoldDB" id="A0A7V2WVD3"/>
<dbReference type="GO" id="GO:0000270">
    <property type="term" value="P:peptidoglycan metabolic process"/>
    <property type="evidence" value="ECO:0007669"/>
    <property type="project" value="TreeGrafter"/>
</dbReference>